<proteinExistence type="predicted"/>
<organism evidence="1">
    <name type="scientific">Aeromonas hydrophila</name>
    <dbReference type="NCBI Taxonomy" id="644"/>
    <lineage>
        <taxon>Bacteria</taxon>
        <taxon>Pseudomonadati</taxon>
        <taxon>Pseudomonadota</taxon>
        <taxon>Gammaproteobacteria</taxon>
        <taxon>Aeromonadales</taxon>
        <taxon>Aeromonadaceae</taxon>
        <taxon>Aeromonas</taxon>
    </lineage>
</organism>
<protein>
    <submittedName>
        <fullName evidence="1">Uncharacterized protein</fullName>
    </submittedName>
</protein>
<name>A0A926IZ81_AERHY</name>
<dbReference type="AlphaFoldDB" id="A0A926IZ81"/>
<accession>A0A926IZ81</accession>
<gene>
    <name evidence="1" type="ORF">H2136_22635</name>
</gene>
<reference evidence="1" key="1">
    <citation type="submission" date="2020-07" db="EMBL/GenBank/DDBJ databases">
        <title>Carbapenem Resistant Aeromonas hydrophila Carrying blacphA7 Isolated from Two Solid Organ Transplant Patients.</title>
        <authorList>
            <person name="Hilt E."/>
            <person name="Fitzwater S.P."/>
            <person name="Ward K."/>
            <person name="De St Maurice A."/>
            <person name="Chandrasekaran S."/>
            <person name="Garner O.B."/>
            <person name="Yang S."/>
        </authorList>
    </citation>
    <scope>NUCLEOTIDE SEQUENCE</scope>
    <source>
        <strain evidence="1">B-1</strain>
    </source>
</reference>
<evidence type="ECO:0000313" key="1">
    <source>
        <dbReference type="EMBL" id="MBC8674436.1"/>
    </source>
</evidence>
<dbReference type="EMBL" id="JACLAN010000018">
    <property type="protein sequence ID" value="MBC8674436.1"/>
    <property type="molecule type" value="Genomic_DNA"/>
</dbReference>
<comment type="caution">
    <text evidence="1">The sequence shown here is derived from an EMBL/GenBank/DDBJ whole genome shotgun (WGS) entry which is preliminary data.</text>
</comment>
<sequence length="130" mass="14941">MSQQDNKEMAKHFYRASADRFKMPGSPLAYWASNQTIEAFNSESVRSVGEIRQGLLTSDNERFLRRWHELALDRIGFGLTREEAKESGLKWFPINKGGGIEDGMAIWNMLFFGPMTVRNFITLLSINIHI</sequence>